<reference evidence="1 2" key="1">
    <citation type="submission" date="2014-08" db="EMBL/GenBank/DDBJ databases">
        <authorList>
            <person name="den Bakker H.C."/>
        </authorList>
    </citation>
    <scope>NUCLEOTIDE SEQUENCE [LARGE SCALE GENOMIC DNA]</scope>
    <source>
        <strain evidence="1 2">DSM 18334</strain>
    </source>
</reference>
<reference evidence="1 2" key="2">
    <citation type="submission" date="2014-10" db="EMBL/GenBank/DDBJ databases">
        <title>Comparative genomics of the Paenibacillus odorifer group.</title>
        <authorList>
            <person name="Tsai Y.-C."/>
            <person name="Martin N."/>
            <person name="Korlach J."/>
            <person name="Wiedmann M."/>
        </authorList>
    </citation>
    <scope>NUCLEOTIDE SEQUENCE [LARGE SCALE GENOMIC DNA]</scope>
    <source>
        <strain evidence="1 2">DSM 18334</strain>
    </source>
</reference>
<dbReference type="AlphaFoldDB" id="A0A098MAH5"/>
<dbReference type="STRING" id="268407.PWYN_03510"/>
<name>A0A098MAH5_9BACL</name>
<organism evidence="1 2">
    <name type="scientific">Paenibacillus wynnii</name>
    <dbReference type="NCBI Taxonomy" id="268407"/>
    <lineage>
        <taxon>Bacteria</taxon>
        <taxon>Bacillati</taxon>
        <taxon>Bacillota</taxon>
        <taxon>Bacilli</taxon>
        <taxon>Bacillales</taxon>
        <taxon>Paenibacillaceae</taxon>
        <taxon>Paenibacillus</taxon>
    </lineage>
</organism>
<dbReference type="EMBL" id="JQCR01000002">
    <property type="protein sequence ID" value="KGE18537.1"/>
    <property type="molecule type" value="Genomic_DNA"/>
</dbReference>
<comment type="caution">
    <text evidence="1">The sequence shown here is derived from an EMBL/GenBank/DDBJ whole genome shotgun (WGS) entry which is preliminary data.</text>
</comment>
<accession>A0A098MAH5</accession>
<gene>
    <name evidence="1" type="ORF">PWYN_03510</name>
</gene>
<dbReference type="OrthoDB" id="9179484at2"/>
<evidence type="ECO:0000313" key="1">
    <source>
        <dbReference type="EMBL" id="KGE18537.1"/>
    </source>
</evidence>
<proteinExistence type="predicted"/>
<dbReference type="eggNOG" id="ENOG503005R">
    <property type="taxonomic scope" value="Bacteria"/>
</dbReference>
<keyword evidence="2" id="KW-1185">Reference proteome</keyword>
<evidence type="ECO:0000313" key="2">
    <source>
        <dbReference type="Proteomes" id="UP000029734"/>
    </source>
</evidence>
<dbReference type="RefSeq" id="WP_036648543.1">
    <property type="nucleotide sequence ID" value="NZ_JQCR01000002.1"/>
</dbReference>
<sequence length="443" mass="52173">MENLTFVNVNDGAIKKFLTQARTRIIFVKPAFYEWEVQLLLKLARELKVHCELYIEENDQAIRYGFGQSEAMKLIQNNLDILSLQTAARIHMAIIVVDHYTLFYMPKIMFLDEVQSDLDFPNGIYGDQKLTQLVLDKFPIYPIDLPEDKSQYNPFDIKEIAIAQREIVVKRINETLEKLDNNPPIDPNKLQRINFYRNKYKIIKLQLSGVNLKVKRINLNPFYKNIKVRQERLNSSWNVFSQDDLFRLEDMTMLRSEMDNLNSDFLINAGRFGYLLPIEKKKSYIEEITAVKEEFISFIKGSTDESNRFTVQKSDQIIHNNFNIDSILENSKEELISYFIQLTHNDNDFFNNILLQNRLLKSKVSNGTITRDEAIRIFIDEFVENKLKFPQANEILDKINITIDFYDISDELLYENEDFKKILNLLTQEVREYEEGLQIHGGV</sequence>
<protein>
    <submittedName>
        <fullName evidence="1">Uncharacterized protein</fullName>
    </submittedName>
</protein>
<dbReference type="Proteomes" id="UP000029734">
    <property type="component" value="Unassembled WGS sequence"/>
</dbReference>